<organism evidence="10 11">
    <name type="scientific">Mesorhabditis belari</name>
    <dbReference type="NCBI Taxonomy" id="2138241"/>
    <lineage>
        <taxon>Eukaryota</taxon>
        <taxon>Metazoa</taxon>
        <taxon>Ecdysozoa</taxon>
        <taxon>Nematoda</taxon>
        <taxon>Chromadorea</taxon>
        <taxon>Rhabditida</taxon>
        <taxon>Rhabditina</taxon>
        <taxon>Rhabditomorpha</taxon>
        <taxon>Rhabditoidea</taxon>
        <taxon>Rhabditidae</taxon>
        <taxon>Mesorhabditinae</taxon>
        <taxon>Mesorhabditis</taxon>
    </lineage>
</organism>
<dbReference type="GO" id="GO:0005730">
    <property type="term" value="C:nucleolus"/>
    <property type="evidence" value="ECO:0007669"/>
    <property type="project" value="UniProtKB-SubCell"/>
</dbReference>
<dbReference type="Gene3D" id="3.40.50.150">
    <property type="entry name" value="Vaccinia Virus protein VP39"/>
    <property type="match status" value="1"/>
</dbReference>
<dbReference type="AlphaFoldDB" id="A0AAF3FL93"/>
<evidence type="ECO:0000313" key="11">
    <source>
        <dbReference type="WBParaSite" id="MBELARI_LOCUS7912"/>
    </source>
</evidence>
<dbReference type="GO" id="GO:0000183">
    <property type="term" value="P:rDNA heterochromatin formation"/>
    <property type="evidence" value="ECO:0007669"/>
    <property type="project" value="TreeGrafter"/>
</dbReference>
<keyword evidence="7 9" id="KW-0949">S-adenosyl-L-methionine</keyword>
<dbReference type="CDD" id="cd02440">
    <property type="entry name" value="AdoMet_MTases"/>
    <property type="match status" value="1"/>
</dbReference>
<name>A0AAF3FL93_9BILA</name>
<evidence type="ECO:0000256" key="3">
    <source>
        <dbReference type="ARBA" id="ARBA00020203"/>
    </source>
</evidence>
<dbReference type="EC" id="2.1.1.-" evidence="9"/>
<evidence type="ECO:0000256" key="1">
    <source>
        <dbReference type="ARBA" id="ARBA00004604"/>
    </source>
</evidence>
<dbReference type="Pfam" id="PF05148">
    <property type="entry name" value="Methyltransf_8"/>
    <property type="match status" value="1"/>
</dbReference>
<comment type="similarity">
    <text evidence="2 9">Belongs to the methyltransferase superfamily. RRP8 family.</text>
</comment>
<dbReference type="PANTHER" id="PTHR12787:SF0">
    <property type="entry name" value="RIBOSOMAL RNA-PROCESSING PROTEIN 8"/>
    <property type="match status" value="1"/>
</dbReference>
<protein>
    <recommendedName>
        <fullName evidence="3 9">Ribosomal RNA-processing protein 8</fullName>
        <ecNumber evidence="9">2.1.1.-</ecNumber>
    </recommendedName>
</protein>
<dbReference type="GO" id="GO:0042149">
    <property type="term" value="P:cellular response to glucose starvation"/>
    <property type="evidence" value="ECO:0007669"/>
    <property type="project" value="TreeGrafter"/>
</dbReference>
<dbReference type="GO" id="GO:0032259">
    <property type="term" value="P:methylation"/>
    <property type="evidence" value="ECO:0007669"/>
    <property type="project" value="UniProtKB-KW"/>
</dbReference>
<dbReference type="Proteomes" id="UP000887575">
    <property type="component" value="Unassembled WGS sequence"/>
</dbReference>
<keyword evidence="6 9" id="KW-0808">Transferase</keyword>
<dbReference type="FunFam" id="3.40.50.150:FF:000068">
    <property type="entry name" value="Ribosomal RNA-processing protein 8"/>
    <property type="match status" value="1"/>
</dbReference>
<evidence type="ECO:0000256" key="8">
    <source>
        <dbReference type="ARBA" id="ARBA00023242"/>
    </source>
</evidence>
<evidence type="ECO:0000256" key="5">
    <source>
        <dbReference type="ARBA" id="ARBA00022603"/>
    </source>
</evidence>
<comment type="function">
    <text evidence="9">Probable methyltransferase required to silence rDNA.</text>
</comment>
<comment type="subcellular location">
    <subcellularLocation>
        <location evidence="1 9">Nucleus</location>
        <location evidence="1 9">Nucleolus</location>
    </subcellularLocation>
</comment>
<keyword evidence="5 9" id="KW-0489">Methyltransferase</keyword>
<proteinExistence type="inferred from homology"/>
<evidence type="ECO:0000256" key="2">
    <source>
        <dbReference type="ARBA" id="ARBA00006301"/>
    </source>
</evidence>
<dbReference type="InterPro" id="IPR042036">
    <property type="entry name" value="RRP8_N"/>
</dbReference>
<sequence>MTGKDALELFEKEPELFSVYHNGFAEQTKKWPNHPLKYLTTWLSSKKHKVVLDLGCGEAKLAEALTDKHEVHSFDLVAVNDRVTACDMAKLPVEDEFADVAVFCLSLMGTNLVDYLREAWRCLKIGGTLKIAEVSSRFHNVNLFCKAVCKLGFENTEKKRLTDYFSLFEFRKIEKVENKKPFGIKLKPCLYKKR</sequence>
<keyword evidence="10" id="KW-1185">Reference proteome</keyword>
<evidence type="ECO:0000256" key="6">
    <source>
        <dbReference type="ARBA" id="ARBA00022679"/>
    </source>
</evidence>
<evidence type="ECO:0000256" key="4">
    <source>
        <dbReference type="ARBA" id="ARBA00022552"/>
    </source>
</evidence>
<dbReference type="WBParaSite" id="MBELARI_LOCUS7912">
    <property type="protein sequence ID" value="MBELARI_LOCUS7912"/>
    <property type="gene ID" value="MBELARI_LOCUS7912"/>
</dbReference>
<dbReference type="InterPro" id="IPR007823">
    <property type="entry name" value="RRP8"/>
</dbReference>
<dbReference type="GO" id="GO:0033553">
    <property type="term" value="C:rDNA heterochromatin"/>
    <property type="evidence" value="ECO:0007669"/>
    <property type="project" value="TreeGrafter"/>
</dbReference>
<reference evidence="11" key="1">
    <citation type="submission" date="2024-02" db="UniProtKB">
        <authorList>
            <consortium name="WormBaseParasite"/>
        </authorList>
    </citation>
    <scope>IDENTIFICATION</scope>
</reference>
<keyword evidence="8 9" id="KW-0539">Nucleus</keyword>
<dbReference type="GO" id="GO:0046015">
    <property type="term" value="P:regulation of transcription by glucose"/>
    <property type="evidence" value="ECO:0007669"/>
    <property type="project" value="TreeGrafter"/>
</dbReference>
<evidence type="ECO:0000313" key="10">
    <source>
        <dbReference type="Proteomes" id="UP000887575"/>
    </source>
</evidence>
<keyword evidence="4 9" id="KW-0698">rRNA processing</keyword>
<accession>A0AAF3FL93</accession>
<evidence type="ECO:0000256" key="7">
    <source>
        <dbReference type="ARBA" id="ARBA00022691"/>
    </source>
</evidence>
<dbReference type="GO" id="GO:0008168">
    <property type="term" value="F:methyltransferase activity"/>
    <property type="evidence" value="ECO:0007669"/>
    <property type="project" value="UniProtKB-KW"/>
</dbReference>
<dbReference type="GO" id="GO:0005677">
    <property type="term" value="C:chromatin silencing complex"/>
    <property type="evidence" value="ECO:0007669"/>
    <property type="project" value="TreeGrafter"/>
</dbReference>
<dbReference type="Gene3D" id="1.10.10.2150">
    <property type="entry name" value="Ribosomal RNA-processing protein 8, N-terminal domain"/>
    <property type="match status" value="1"/>
</dbReference>
<dbReference type="PANTHER" id="PTHR12787">
    <property type="entry name" value="RIBOSOMAL RNA-PROCESSING PROTEIN 8"/>
    <property type="match status" value="1"/>
</dbReference>
<dbReference type="InterPro" id="IPR029063">
    <property type="entry name" value="SAM-dependent_MTases_sf"/>
</dbReference>
<evidence type="ECO:0000256" key="9">
    <source>
        <dbReference type="RuleBase" id="RU365074"/>
    </source>
</evidence>
<dbReference type="SUPFAM" id="SSF53335">
    <property type="entry name" value="S-adenosyl-L-methionine-dependent methyltransferases"/>
    <property type="match status" value="1"/>
</dbReference>
<dbReference type="GO" id="GO:0006364">
    <property type="term" value="P:rRNA processing"/>
    <property type="evidence" value="ECO:0007669"/>
    <property type="project" value="UniProtKB-UniRule"/>
</dbReference>